<evidence type="ECO:0000313" key="1">
    <source>
        <dbReference type="EnsemblMetazoa" id="PPA34952.1"/>
    </source>
</evidence>
<reference evidence="1" key="2">
    <citation type="submission" date="2022-06" db="UniProtKB">
        <authorList>
            <consortium name="EnsemblMetazoa"/>
        </authorList>
    </citation>
    <scope>IDENTIFICATION</scope>
    <source>
        <strain evidence="1">PS312</strain>
    </source>
</reference>
<keyword evidence="2" id="KW-1185">Reference proteome</keyword>
<sequence>MLSKLNVLVSVLIAWERERKGRGGLGNPLSEVLLLPEFIDMIIEAVNEKSLRSMQRISPPWYARVRAYRARLPEIKKLSVHLITDVIYVGMSIDTKKAQERFNQILPEDFYAQISQNGTTTMYEWFRHKYDPSINTLFRRLFNNTSHINHLILTELNRKWLKRSGSPCYMPLWGNSKWSIQSTSSSKVRYSPRSKILAEVVRRTDVEEFTFTDPWIEHREEMRE</sequence>
<protein>
    <submittedName>
        <fullName evidence="1">Uncharacterized protein</fullName>
    </submittedName>
</protein>
<evidence type="ECO:0000313" key="2">
    <source>
        <dbReference type="Proteomes" id="UP000005239"/>
    </source>
</evidence>
<organism evidence="1 2">
    <name type="scientific">Pristionchus pacificus</name>
    <name type="common">Parasitic nematode worm</name>
    <dbReference type="NCBI Taxonomy" id="54126"/>
    <lineage>
        <taxon>Eukaryota</taxon>
        <taxon>Metazoa</taxon>
        <taxon>Ecdysozoa</taxon>
        <taxon>Nematoda</taxon>
        <taxon>Chromadorea</taxon>
        <taxon>Rhabditida</taxon>
        <taxon>Rhabditina</taxon>
        <taxon>Diplogasteromorpha</taxon>
        <taxon>Diplogasteroidea</taxon>
        <taxon>Neodiplogasteridae</taxon>
        <taxon>Pristionchus</taxon>
    </lineage>
</organism>
<accession>A0A8R1UN56</accession>
<name>A0A2A6C832_PRIPA</name>
<gene>
    <name evidence="1" type="primary">WBGene00273321</name>
</gene>
<accession>A0A2A6C832</accession>
<dbReference type="EnsemblMetazoa" id="PPA34952.1">
    <property type="protein sequence ID" value="PPA34952.1"/>
    <property type="gene ID" value="WBGene00273321"/>
</dbReference>
<proteinExistence type="predicted"/>
<reference evidence="2" key="1">
    <citation type="journal article" date="2008" name="Nat. Genet.">
        <title>The Pristionchus pacificus genome provides a unique perspective on nematode lifestyle and parasitism.</title>
        <authorList>
            <person name="Dieterich C."/>
            <person name="Clifton S.W."/>
            <person name="Schuster L.N."/>
            <person name="Chinwalla A."/>
            <person name="Delehaunty K."/>
            <person name="Dinkelacker I."/>
            <person name="Fulton L."/>
            <person name="Fulton R."/>
            <person name="Godfrey J."/>
            <person name="Minx P."/>
            <person name="Mitreva M."/>
            <person name="Roeseler W."/>
            <person name="Tian H."/>
            <person name="Witte H."/>
            <person name="Yang S.P."/>
            <person name="Wilson R.K."/>
            <person name="Sommer R.J."/>
        </authorList>
    </citation>
    <scope>NUCLEOTIDE SEQUENCE [LARGE SCALE GENOMIC DNA]</scope>
    <source>
        <strain evidence="2">PS312</strain>
    </source>
</reference>
<dbReference type="Proteomes" id="UP000005239">
    <property type="component" value="Unassembled WGS sequence"/>
</dbReference>
<dbReference type="AlphaFoldDB" id="A0A2A6C832"/>